<organism evidence="3 4">
    <name type="scientific">Legionella erythra</name>
    <dbReference type="NCBI Taxonomy" id="448"/>
    <lineage>
        <taxon>Bacteria</taxon>
        <taxon>Pseudomonadati</taxon>
        <taxon>Pseudomonadota</taxon>
        <taxon>Gammaproteobacteria</taxon>
        <taxon>Legionellales</taxon>
        <taxon>Legionellaceae</taxon>
        <taxon>Legionella</taxon>
    </lineage>
</organism>
<sequence length="515" mass="58072">MSNIQIHLVFKKPEFFTSEPILQQLKDFADLGFSPKLKHFFKKNKMQPVVMGYAGAGYLDLLEQLITELDSLQTIEKIDTLKARQQYALFVHSLRHGEGYEEQIKNQLGKEFQSLKEDALNQDSLLLQNVPTRARLFKEKIIALRDQQLLAQATHYAQIAGQVYQTALQIFIKIDNAAENALQKSDRAEVGKSIDSIKNELQQIEDKLKAFDRLDLQHALDRCQNAQEKKSIGEMAQMIEESKEKVLAPHKLAQERLLKLIRHNESLQNQEKEETKEQPVTAPVMIADLSPPLLTDKKEDTEVSEETSVDNSTPPENNAAPNPDPQPNPEDETRLKQQETLRRQLDTLITLVKNYQALLKSEKSNCVIRFFHQSRKDIKMSYCEALLTSLAKAELTPDRSLKDIVTEAHEHAKNKVNSSPLLTAGGSYMGTSRMLAVQRLLGIDEAWNHNGKSSFMGAPINSDFHGLKTTGVVGKVKQTVVDFFEGHEDTAQFEALCEKVAPTAQALSPNKTAVH</sequence>
<name>A0A0W0TPS1_LEGER</name>
<comment type="caution">
    <text evidence="3">The sequence shown here is derived from an EMBL/GenBank/DDBJ whole genome shotgun (WGS) entry which is preliminary data.</text>
</comment>
<dbReference type="OrthoDB" id="5638605at2"/>
<reference evidence="3 4" key="1">
    <citation type="submission" date="2015-11" db="EMBL/GenBank/DDBJ databases">
        <title>Genomic analysis of 38 Legionella species identifies large and diverse effector repertoires.</title>
        <authorList>
            <person name="Burstein D."/>
            <person name="Amaro F."/>
            <person name="Zusman T."/>
            <person name="Lifshitz Z."/>
            <person name="Cohen O."/>
            <person name="Gilbert J.A."/>
            <person name="Pupko T."/>
            <person name="Shuman H.A."/>
            <person name="Segal G."/>
        </authorList>
    </citation>
    <scope>NUCLEOTIDE SEQUENCE [LARGE SCALE GENOMIC DNA]</scope>
    <source>
        <strain evidence="3 4">SE-32A-C8</strain>
    </source>
</reference>
<dbReference type="Proteomes" id="UP000054773">
    <property type="component" value="Unassembled WGS sequence"/>
</dbReference>
<feature type="compositionally biased region" description="Basic and acidic residues" evidence="2">
    <location>
        <begin position="264"/>
        <end position="277"/>
    </location>
</feature>
<evidence type="ECO:0000313" key="3">
    <source>
        <dbReference type="EMBL" id="KTC97597.1"/>
    </source>
</evidence>
<proteinExistence type="predicted"/>
<evidence type="ECO:0000256" key="2">
    <source>
        <dbReference type="SAM" id="MobiDB-lite"/>
    </source>
</evidence>
<feature type="region of interest" description="Disordered" evidence="2">
    <location>
        <begin position="264"/>
        <end position="334"/>
    </location>
</feature>
<accession>A0A0W0TPS1</accession>
<keyword evidence="4" id="KW-1185">Reference proteome</keyword>
<feature type="coiled-coil region" evidence="1">
    <location>
        <begin position="187"/>
        <end position="214"/>
    </location>
</feature>
<protein>
    <submittedName>
        <fullName evidence="3">Uncharacterized protein</fullName>
    </submittedName>
</protein>
<dbReference type="PATRIC" id="fig|448.7.peg.1501"/>
<dbReference type="RefSeq" id="WP_058526590.1">
    <property type="nucleotide sequence ID" value="NZ_CAAAHY010000015.1"/>
</dbReference>
<dbReference type="EMBL" id="LNYA01000024">
    <property type="protein sequence ID" value="KTC97597.1"/>
    <property type="molecule type" value="Genomic_DNA"/>
</dbReference>
<evidence type="ECO:0000256" key="1">
    <source>
        <dbReference type="SAM" id="Coils"/>
    </source>
</evidence>
<dbReference type="AlphaFoldDB" id="A0A0W0TPS1"/>
<evidence type="ECO:0000313" key="4">
    <source>
        <dbReference type="Proteomes" id="UP000054773"/>
    </source>
</evidence>
<keyword evidence="1" id="KW-0175">Coiled coil</keyword>
<gene>
    <name evidence="3" type="ORF">Lery_1436</name>
</gene>